<sequence length="241" mass="28213">MEQKIKLPLFIMICSFIVLSWIYYFNHDMCTFNKYLYGKINIDETKDIRICRLLSKYKQVKDSNIKWLKKNIEPIEDYAKSGISNNSTVEKEKNKKPIQCSLNSAGQYGRTKKSKSSVYNKGNSHFEKRVLDKIYYKNKVRNFMNDDFLFLKNDIKVNKCIIFAVTGFFLITGIIGAASILYNLDKVTGTFTLDWIEGMNILCSIFVLIAIIIMLYLHKEIVKYGKIKHIKFKMHNTAYPE</sequence>
<dbReference type="Proteomes" id="UP001056978">
    <property type="component" value="Chromosome 6"/>
</dbReference>
<organism evidence="1 2">
    <name type="scientific">Plasmodium brasilianum</name>
    <dbReference type="NCBI Taxonomy" id="5824"/>
    <lineage>
        <taxon>Eukaryota</taxon>
        <taxon>Sar</taxon>
        <taxon>Alveolata</taxon>
        <taxon>Apicomplexa</taxon>
        <taxon>Aconoidasida</taxon>
        <taxon>Haemosporida</taxon>
        <taxon>Plasmodiidae</taxon>
        <taxon>Plasmodium</taxon>
        <taxon>Plasmodium (Plasmodium)</taxon>
    </lineage>
</organism>
<name>A0ACB9YE43_PLABR</name>
<accession>A0ACB9YE43</accession>
<dbReference type="EMBL" id="CM043774">
    <property type="protein sequence ID" value="KAI4839837.1"/>
    <property type="molecule type" value="Genomic_DNA"/>
</dbReference>
<protein>
    <submittedName>
        <fullName evidence="1">Uncharacterized protein</fullName>
    </submittedName>
</protein>
<evidence type="ECO:0000313" key="1">
    <source>
        <dbReference type="EMBL" id="KAI4839837.1"/>
    </source>
</evidence>
<reference evidence="1" key="1">
    <citation type="submission" date="2022-06" db="EMBL/GenBank/DDBJ databases">
        <title>The First Complete Genome of the Simian Malaria Parasite Plasmodium brasilianum.</title>
        <authorList>
            <person name="Bajic M."/>
            <person name="Ravishankar S."/>
        </authorList>
    </citation>
    <scope>NUCLEOTIDE SEQUENCE</scope>
    <source>
        <strain evidence="1">Bolivian I</strain>
    </source>
</reference>
<proteinExistence type="predicted"/>
<comment type="caution">
    <text evidence="1">The sequence shown here is derived from an EMBL/GenBank/DDBJ whole genome shotgun (WGS) entry which is preliminary data.</text>
</comment>
<gene>
    <name evidence="1" type="ORF">MKS88_001740</name>
</gene>
<keyword evidence="2" id="KW-1185">Reference proteome</keyword>
<evidence type="ECO:0000313" key="2">
    <source>
        <dbReference type="Proteomes" id="UP001056978"/>
    </source>
</evidence>